<proteinExistence type="inferred from homology"/>
<gene>
    <name evidence="6" type="ORF">SMAR0320_LOCUS4365</name>
</gene>
<dbReference type="EMBL" id="HBGZ01006220">
    <property type="protein sequence ID" value="CAD9583767.1"/>
    <property type="molecule type" value="Transcribed_RNA"/>
</dbReference>
<evidence type="ECO:0000256" key="5">
    <source>
        <dbReference type="SAM" id="SignalP"/>
    </source>
</evidence>
<evidence type="ECO:0000313" key="6">
    <source>
        <dbReference type="EMBL" id="CAD9583767.1"/>
    </source>
</evidence>
<dbReference type="PANTHER" id="PTHR11592">
    <property type="entry name" value="GLUTATHIONE PEROXIDASE"/>
    <property type="match status" value="1"/>
</dbReference>
<evidence type="ECO:0000256" key="1">
    <source>
        <dbReference type="ARBA" id="ARBA00006926"/>
    </source>
</evidence>
<keyword evidence="5" id="KW-0732">Signal</keyword>
<protein>
    <submittedName>
        <fullName evidence="6">Uncharacterized protein</fullName>
    </submittedName>
</protein>
<feature type="coiled-coil region" evidence="4">
    <location>
        <begin position="99"/>
        <end position="126"/>
    </location>
</feature>
<dbReference type="InterPro" id="IPR000889">
    <property type="entry name" value="Glutathione_peroxidase"/>
</dbReference>
<keyword evidence="3" id="KW-0560">Oxidoreductase</keyword>
<keyword evidence="2" id="KW-0575">Peroxidase</keyword>
<comment type="similarity">
    <text evidence="1">Belongs to the glutathione peroxidase family.</text>
</comment>
<keyword evidence="4" id="KW-0175">Coiled coil</keyword>
<organism evidence="6">
    <name type="scientific">Skeletonema marinoi</name>
    <dbReference type="NCBI Taxonomy" id="267567"/>
    <lineage>
        <taxon>Eukaryota</taxon>
        <taxon>Sar</taxon>
        <taxon>Stramenopiles</taxon>
        <taxon>Ochrophyta</taxon>
        <taxon>Bacillariophyta</taxon>
        <taxon>Coscinodiscophyceae</taxon>
        <taxon>Thalassiosirophycidae</taxon>
        <taxon>Thalassiosirales</taxon>
        <taxon>Skeletonemataceae</taxon>
        <taxon>Skeletonema</taxon>
        <taxon>Skeletonema marinoi-dohrnii complex</taxon>
    </lineage>
</organism>
<dbReference type="PANTHER" id="PTHR11592:SF78">
    <property type="entry name" value="GLUTATHIONE PEROXIDASE"/>
    <property type="match status" value="1"/>
</dbReference>
<evidence type="ECO:0000256" key="4">
    <source>
        <dbReference type="SAM" id="Coils"/>
    </source>
</evidence>
<dbReference type="AlphaFoldDB" id="A0A7S2KQY2"/>
<name>A0A7S2KQY2_9STRA</name>
<reference evidence="6" key="1">
    <citation type="submission" date="2021-01" db="EMBL/GenBank/DDBJ databases">
        <authorList>
            <person name="Corre E."/>
            <person name="Pelletier E."/>
            <person name="Niang G."/>
            <person name="Scheremetjew M."/>
            <person name="Finn R."/>
            <person name="Kale V."/>
            <person name="Holt S."/>
            <person name="Cochrane G."/>
            <person name="Meng A."/>
            <person name="Brown T."/>
            <person name="Cohen L."/>
        </authorList>
    </citation>
    <scope>NUCLEOTIDE SEQUENCE</scope>
    <source>
        <strain evidence="6">SM1012Den-03</strain>
    </source>
</reference>
<dbReference type="InterPro" id="IPR036249">
    <property type="entry name" value="Thioredoxin-like_sf"/>
</dbReference>
<dbReference type="SUPFAM" id="SSF52833">
    <property type="entry name" value="Thioredoxin-like"/>
    <property type="match status" value="1"/>
</dbReference>
<dbReference type="GO" id="GO:0004601">
    <property type="term" value="F:peroxidase activity"/>
    <property type="evidence" value="ECO:0007669"/>
    <property type="project" value="UniProtKB-KW"/>
</dbReference>
<sequence>MVQSRRAIALMLIAAASSAEAFTTPQQRFSTKTSLASAAQDNVQSDIEERNNNSDRRAFLTAAGSASSIIFSGSILPALAAEGDEAQTSTAFESIAARAARVSQELSEAEIAQQATEEERKQVLAKKIKDDPRTIYDFTLPMKGKETKVTDILGQTFLDEGAKDSGDGWTDTGEGGGTVGTTVKAILVVNIKQDDPIARKNIPELIALANRFGKNGEFAVIVSPTDQGYYEPDTSALIRLKMESEYGYGSSSPGTYLTDKVNLLGSGAVPFWRWIEGSCRTPAGLGKIQANFEKFLVDGRTGKPIRRYPRKYQPYDIADDVAAVVAGKPLPPAGSNFKEEWRNAAKEAEQDTYRFQKGLNYFDQ</sequence>
<accession>A0A7S2KQY2</accession>
<feature type="chain" id="PRO_5031438748" evidence="5">
    <location>
        <begin position="22"/>
        <end position="364"/>
    </location>
</feature>
<evidence type="ECO:0000256" key="2">
    <source>
        <dbReference type="ARBA" id="ARBA00022559"/>
    </source>
</evidence>
<dbReference type="PROSITE" id="PS51355">
    <property type="entry name" value="GLUTATHIONE_PEROXID_3"/>
    <property type="match status" value="1"/>
</dbReference>
<evidence type="ECO:0000256" key="3">
    <source>
        <dbReference type="ARBA" id="ARBA00023002"/>
    </source>
</evidence>
<feature type="signal peptide" evidence="5">
    <location>
        <begin position="1"/>
        <end position="21"/>
    </location>
</feature>
<dbReference type="GO" id="GO:0006979">
    <property type="term" value="P:response to oxidative stress"/>
    <property type="evidence" value="ECO:0007669"/>
    <property type="project" value="InterPro"/>
</dbReference>
<dbReference type="Gene3D" id="3.40.30.10">
    <property type="entry name" value="Glutaredoxin"/>
    <property type="match status" value="1"/>
</dbReference>